<evidence type="ECO:0000259" key="1">
    <source>
        <dbReference type="PROSITE" id="PS52001"/>
    </source>
</evidence>
<dbReference type="InterPro" id="IPR009422">
    <property type="entry name" value="Gemin6"/>
</dbReference>
<dbReference type="EMBL" id="CAID01000001">
    <property type="protein sequence ID" value="CEF96921.1"/>
    <property type="molecule type" value="Genomic_DNA"/>
</dbReference>
<dbReference type="GO" id="GO:0005634">
    <property type="term" value="C:nucleus"/>
    <property type="evidence" value="ECO:0007669"/>
    <property type="project" value="InterPro"/>
</dbReference>
<dbReference type="Proteomes" id="UP000009170">
    <property type="component" value="Unassembled WGS sequence"/>
</dbReference>
<reference evidence="3" key="1">
    <citation type="journal article" date="2006" name="Proc. Natl. Acad. Sci. U.S.A.">
        <title>Genome analysis of the smallest free-living eukaryote Ostreococcus tauri unveils many unique features.</title>
        <authorList>
            <person name="Derelle E."/>
            <person name="Ferraz C."/>
            <person name="Rombauts S."/>
            <person name="Rouze P."/>
            <person name="Worden A.Z."/>
            <person name="Robbens S."/>
            <person name="Partensky F."/>
            <person name="Degroeve S."/>
            <person name="Echeynie S."/>
            <person name="Cooke R."/>
            <person name="Saeys Y."/>
            <person name="Wuyts J."/>
            <person name="Jabbari K."/>
            <person name="Bowler C."/>
            <person name="Panaud O."/>
            <person name="Piegu B."/>
            <person name="Ball S.G."/>
            <person name="Ral J.-P."/>
            <person name="Bouget F.-Y."/>
            <person name="Piganeau G."/>
            <person name="De Baets B."/>
            <person name="Picard A."/>
            <person name="Delseny M."/>
            <person name="Demaille J."/>
            <person name="Van de Peer Y."/>
            <person name="Moreau H."/>
        </authorList>
    </citation>
    <scope>NUCLEOTIDE SEQUENCE [LARGE SCALE GENOMIC DNA]</scope>
    <source>
        <strain evidence="3">OTTH 0595 / CCAP 157/2 / RCC745</strain>
    </source>
</reference>
<dbReference type="AlphaFoldDB" id="A0A090LYP7"/>
<name>A0A090LYP7_OSTTA</name>
<dbReference type="InParanoid" id="A0A090LYP7"/>
<dbReference type="GO" id="GO:0000387">
    <property type="term" value="P:spliceosomal snRNP assembly"/>
    <property type="evidence" value="ECO:0007669"/>
    <property type="project" value="TreeGrafter"/>
</dbReference>
<dbReference type="Pfam" id="PF20417">
    <property type="entry name" value="Gemin6_C"/>
    <property type="match status" value="1"/>
</dbReference>
<dbReference type="GO" id="GO:0000245">
    <property type="term" value="P:spliceosomal complex assembly"/>
    <property type="evidence" value="ECO:0007669"/>
    <property type="project" value="InterPro"/>
</dbReference>
<gene>
    <name evidence="2" type="ORF">OT_ostta01g06400</name>
</gene>
<dbReference type="PROSITE" id="PS52001">
    <property type="entry name" value="AD"/>
    <property type="match status" value="1"/>
</dbReference>
<evidence type="ECO:0000313" key="2">
    <source>
        <dbReference type="EMBL" id="CEF96921.1"/>
    </source>
</evidence>
<dbReference type="InterPro" id="IPR046856">
    <property type="entry name" value="Gemin6_C"/>
</dbReference>
<dbReference type="Gene3D" id="2.30.30.100">
    <property type="match status" value="1"/>
</dbReference>
<keyword evidence="3" id="KW-1185">Reference proteome</keyword>
<dbReference type="OrthoDB" id="77463at2759"/>
<organism evidence="2 3">
    <name type="scientific">Ostreococcus tauri</name>
    <name type="common">Marine green alga</name>
    <dbReference type="NCBI Taxonomy" id="70448"/>
    <lineage>
        <taxon>Eukaryota</taxon>
        <taxon>Viridiplantae</taxon>
        <taxon>Chlorophyta</taxon>
        <taxon>Mamiellophyceae</taxon>
        <taxon>Mamiellales</taxon>
        <taxon>Bathycoccaceae</taxon>
        <taxon>Ostreococcus</taxon>
    </lineage>
</organism>
<feature type="domain" description="AD" evidence="1">
    <location>
        <begin position="140"/>
        <end position="239"/>
    </location>
</feature>
<dbReference type="PANTHER" id="PTHR14710:SF2">
    <property type="entry name" value="GEM-ASSOCIATED PROTEIN 6"/>
    <property type="match status" value="1"/>
</dbReference>
<evidence type="ECO:0000313" key="3">
    <source>
        <dbReference type="Proteomes" id="UP000009170"/>
    </source>
</evidence>
<dbReference type="GO" id="GO:0032797">
    <property type="term" value="C:SMN complex"/>
    <property type="evidence" value="ECO:0007669"/>
    <property type="project" value="TreeGrafter"/>
</dbReference>
<dbReference type="InterPro" id="IPR047574">
    <property type="entry name" value="AD"/>
</dbReference>
<accession>A0A090LYP7</accession>
<dbReference type="GeneID" id="9836500"/>
<dbReference type="PANTHER" id="PTHR14710">
    <property type="entry name" value="GEM-ASSOCIATED PROTEIN 6"/>
    <property type="match status" value="1"/>
</dbReference>
<dbReference type="RefSeq" id="XP_022838380.1">
    <property type="nucleotide sequence ID" value="XM_022985512.1"/>
</dbReference>
<comment type="caution">
    <text evidence="2">The sequence shown here is derived from an EMBL/GenBank/DDBJ whole genome shotgun (WGS) entry which is preliminary data.</text>
</comment>
<protein>
    <submittedName>
        <fullName evidence="2">Gemin6</fullName>
    </submittedName>
</protein>
<proteinExistence type="predicted"/>
<dbReference type="STRING" id="70448.A0A090LYP7"/>
<sequence>MAGRMTDAREGVDGASEQALKSLNPAHLKALLGQEVLVTLSDGTTRQGTVYSLDPESFTVFLAAEEGAKEHGVDIREDERVVSMDLKSSSCVVVPGHAIRAVEVVGGNALALDALSSNGKNGWMEVHGNGLATSQEDILRAMQGSRTNSWGAKSNYAGVASMLKPSAGKQLENVKQCLRAHKVPFTERKADQGPGDVELLVLGSLVVSYPYTADDCACSNEIVLTRVRELISKSASSFAGDE</sequence>
<reference evidence="2 3" key="2">
    <citation type="journal article" date="2014" name="BMC Genomics">
        <title>An improved genome of the model marine alga Ostreococcus tauri unfolds by assessing Illumina de novo assemblies.</title>
        <authorList>
            <person name="Blanc-Mathieu R."/>
            <person name="Verhelst B."/>
            <person name="Derelle E."/>
            <person name="Rombauts S."/>
            <person name="Bouget F.Y."/>
            <person name="Carre I."/>
            <person name="Chateau A."/>
            <person name="Eyre-Walker A."/>
            <person name="Grimsley N."/>
            <person name="Moreau H."/>
            <person name="Piegu B."/>
            <person name="Rivals E."/>
            <person name="Schackwitz W."/>
            <person name="Van de Peer Y."/>
            <person name="Piganeau G."/>
        </authorList>
    </citation>
    <scope>NUCLEOTIDE SEQUENCE [LARGE SCALE GENOMIC DNA]</scope>
    <source>
        <strain evidence="3">OTTH 0595 / CCAP 157/2 / RCC745</strain>
    </source>
</reference>
<dbReference type="KEGG" id="ota:OT_ostta01g06400"/>